<dbReference type="GO" id="GO:0005524">
    <property type="term" value="F:ATP binding"/>
    <property type="evidence" value="ECO:0007669"/>
    <property type="project" value="UniProtKB-KW"/>
</dbReference>
<proteinExistence type="predicted"/>
<keyword evidence="1" id="KW-0813">Transport</keyword>
<gene>
    <name evidence="5" type="ORF">HCUR_00770</name>
</gene>
<dbReference type="PROSITE" id="PS00211">
    <property type="entry name" value="ABC_TRANSPORTER_1"/>
    <property type="match status" value="1"/>
</dbReference>
<evidence type="ECO:0000256" key="1">
    <source>
        <dbReference type="ARBA" id="ARBA00022448"/>
    </source>
</evidence>
<dbReference type="AlphaFoldDB" id="A0A2S5R9E7"/>
<keyword evidence="3 5" id="KW-0067">ATP-binding</keyword>
<dbReference type="Pfam" id="PF00005">
    <property type="entry name" value="ABC_tran"/>
    <property type="match status" value="1"/>
</dbReference>
<dbReference type="SMART" id="SM00382">
    <property type="entry name" value="AAA"/>
    <property type="match status" value="1"/>
</dbReference>
<evidence type="ECO:0000256" key="2">
    <source>
        <dbReference type="ARBA" id="ARBA00022741"/>
    </source>
</evidence>
<evidence type="ECO:0000256" key="3">
    <source>
        <dbReference type="ARBA" id="ARBA00022840"/>
    </source>
</evidence>
<feature type="domain" description="ABC transporter" evidence="4">
    <location>
        <begin position="22"/>
        <end position="252"/>
    </location>
</feature>
<accession>A0A2S5R9E7</accession>
<dbReference type="InterPro" id="IPR017871">
    <property type="entry name" value="ABC_transporter-like_CS"/>
</dbReference>
<dbReference type="PANTHER" id="PTHR43023:SF3">
    <property type="entry name" value="PROTEIN TRIGALACTOSYLDIACYLGLYCEROL 3, CHLOROPLASTIC"/>
    <property type="match status" value="1"/>
</dbReference>
<dbReference type="InterPro" id="IPR003439">
    <property type="entry name" value="ABC_transporter-like_ATP-bd"/>
</dbReference>
<dbReference type="InterPro" id="IPR027417">
    <property type="entry name" value="P-loop_NTPase"/>
</dbReference>
<dbReference type="Proteomes" id="UP000239425">
    <property type="component" value="Unassembled WGS sequence"/>
</dbReference>
<name>A0A2S5R9E7_9PROT</name>
<dbReference type="PANTHER" id="PTHR43023">
    <property type="entry name" value="PROTEIN TRIGALACTOSYLDIACYLGLYCEROL 3, CHLOROPLASTIC"/>
    <property type="match status" value="1"/>
</dbReference>
<sequence>MFHTASKQYTTEKSASEREIVFSVKHLYKSFNAVQVLRDISFDITAGQTIALVGPSGVGKSVLFRCILGLSSVDSGDIVFKGNPVLYSKYNTPGSFFKEMGVVFQHSALFDGMSVRENVAFGFPPHLMSLVDQSLDQVEFPSCHRNAYPSTLSGGMRRRVSIARAIVRRPKILFLDEPTAGLDPVASHHISFLIHQIQTAFKVTCVTITHDILRLPLLAEHILFLSDQQLVWQGNIQKFLSSCLGEIHSFVQFGTQQSLSSYPVGTVDNLSTRHEDMNVETARA</sequence>
<keyword evidence="6" id="KW-1185">Reference proteome</keyword>
<evidence type="ECO:0000313" key="5">
    <source>
        <dbReference type="EMBL" id="PPE03755.1"/>
    </source>
</evidence>
<comment type="caution">
    <text evidence="5">The sequence shown here is derived from an EMBL/GenBank/DDBJ whole genome shotgun (WGS) entry which is preliminary data.</text>
</comment>
<dbReference type="SUPFAM" id="SSF52540">
    <property type="entry name" value="P-loop containing nucleoside triphosphate hydrolases"/>
    <property type="match status" value="1"/>
</dbReference>
<organism evidence="5 6">
    <name type="scientific">Holospora curviuscula</name>
    <dbReference type="NCBI Taxonomy" id="1082868"/>
    <lineage>
        <taxon>Bacteria</taxon>
        <taxon>Pseudomonadati</taxon>
        <taxon>Pseudomonadota</taxon>
        <taxon>Alphaproteobacteria</taxon>
        <taxon>Holosporales</taxon>
        <taxon>Holosporaceae</taxon>
        <taxon>Holospora</taxon>
    </lineage>
</organism>
<keyword evidence="2" id="KW-0547">Nucleotide-binding</keyword>
<protein>
    <submittedName>
        <fullName evidence="5">Sulfate/thiosulfate import ATP-binding protein CysA</fullName>
    </submittedName>
</protein>
<dbReference type="RefSeq" id="WP_165780725.1">
    <property type="nucleotide sequence ID" value="NZ_PHHC01000082.1"/>
</dbReference>
<evidence type="ECO:0000313" key="6">
    <source>
        <dbReference type="Proteomes" id="UP000239425"/>
    </source>
</evidence>
<reference evidence="5 6" key="1">
    <citation type="submission" date="2017-11" db="EMBL/GenBank/DDBJ databases">
        <title>Comparative genomic analysis of Holospora spp., intranuclear symbionts of paramecia.</title>
        <authorList>
            <person name="Garushyants S.K."/>
            <person name="Beliavskaya A."/>
            <person name="Malko D.B."/>
            <person name="Logacheva M.D."/>
            <person name="Rautian M.S."/>
            <person name="Gelfand M.S."/>
        </authorList>
    </citation>
    <scope>NUCLEOTIDE SEQUENCE [LARGE SCALE GENOMIC DNA]</scope>
    <source>
        <strain evidence="6">02AZ16</strain>
    </source>
</reference>
<evidence type="ECO:0000259" key="4">
    <source>
        <dbReference type="PROSITE" id="PS50893"/>
    </source>
</evidence>
<dbReference type="InterPro" id="IPR003593">
    <property type="entry name" value="AAA+_ATPase"/>
</dbReference>
<dbReference type="EMBL" id="PHHC01000082">
    <property type="protein sequence ID" value="PPE03755.1"/>
    <property type="molecule type" value="Genomic_DNA"/>
</dbReference>
<dbReference type="Gene3D" id="3.40.50.300">
    <property type="entry name" value="P-loop containing nucleotide triphosphate hydrolases"/>
    <property type="match status" value="1"/>
</dbReference>
<dbReference type="GO" id="GO:0016887">
    <property type="term" value="F:ATP hydrolysis activity"/>
    <property type="evidence" value="ECO:0007669"/>
    <property type="project" value="InterPro"/>
</dbReference>
<dbReference type="PROSITE" id="PS50893">
    <property type="entry name" value="ABC_TRANSPORTER_2"/>
    <property type="match status" value="1"/>
</dbReference>